<dbReference type="InterPro" id="IPR050863">
    <property type="entry name" value="CenT-Element_Derived"/>
</dbReference>
<organism evidence="6 7">
    <name type="scientific">Spodoptera exigua</name>
    <name type="common">Beet armyworm</name>
    <name type="synonym">Noctua fulgens</name>
    <dbReference type="NCBI Taxonomy" id="7107"/>
    <lineage>
        <taxon>Eukaryota</taxon>
        <taxon>Metazoa</taxon>
        <taxon>Ecdysozoa</taxon>
        <taxon>Arthropoda</taxon>
        <taxon>Hexapoda</taxon>
        <taxon>Insecta</taxon>
        <taxon>Pterygota</taxon>
        <taxon>Neoptera</taxon>
        <taxon>Endopterygota</taxon>
        <taxon>Lepidoptera</taxon>
        <taxon>Glossata</taxon>
        <taxon>Ditrysia</taxon>
        <taxon>Noctuoidea</taxon>
        <taxon>Noctuidae</taxon>
        <taxon>Amphipyrinae</taxon>
        <taxon>Spodoptera</taxon>
    </lineage>
</organism>
<dbReference type="InterPro" id="IPR007889">
    <property type="entry name" value="HTH_Psq"/>
</dbReference>
<dbReference type="InterPro" id="IPR036397">
    <property type="entry name" value="RNaseH_sf"/>
</dbReference>
<evidence type="ECO:0000256" key="2">
    <source>
        <dbReference type="ARBA" id="ARBA00023125"/>
    </source>
</evidence>
<evidence type="ECO:0000313" key="6">
    <source>
        <dbReference type="EMBL" id="KAF9410592.1"/>
    </source>
</evidence>
<evidence type="ECO:0000256" key="4">
    <source>
        <dbReference type="SAM" id="MobiDB-lite"/>
    </source>
</evidence>
<dbReference type="Proteomes" id="UP000648187">
    <property type="component" value="Unassembled WGS sequence"/>
</dbReference>
<evidence type="ECO:0000313" key="7">
    <source>
        <dbReference type="Proteomes" id="UP000648187"/>
    </source>
</evidence>
<feature type="region of interest" description="Disordered" evidence="4">
    <location>
        <begin position="444"/>
        <end position="466"/>
    </location>
</feature>
<dbReference type="Pfam" id="PF05225">
    <property type="entry name" value="HTH_psq"/>
    <property type="match status" value="1"/>
</dbReference>
<dbReference type="InterPro" id="IPR004875">
    <property type="entry name" value="DDE_SF_endonuclease_dom"/>
</dbReference>
<keyword evidence="7" id="KW-1185">Reference proteome</keyword>
<sequence>MRYLDGFKMPKVTVGKKYSKAYTEEYVDKALQAIKNGMGKKTAANKFNIPRATLQFRLSNLFVKSRPGPDTVLTDAEEKEVVKWIISACRKEFPRRKEDVIKSVKLYLDEHPRPNSFIDNTPGDGWYKLFLKRHPELSIRTSEAVTSASSKLSEKQIRNWFKQVEEYLKENDLFNILSDPSRVYSGDETNFILCPKNTKVIALRGTKNVYEVDHAQSKSCVTVMFTFSADGETTPLMIIYPLKRMRSEIQKSMPSEWGIGLSDNGWMKAELFIQYIQNVLHPALMKRNITFPVILFLDGHKSHTTLQLTQLCQNLGIILIALYPNATRILQPADVAAFRPIKVMWRKAVLEWRTDNLTKSLLKTDVAPILEKLLPKLNKTTLKNDFKACGLCPFNPDQVDYTKCLMPSKPVQEMLDDNCSTSLNYQTYEEIVGPQLVRKMKNQMVGQGGHKDRSNLNEQNNDGSEDLNTMAAFNELTTMPTDVELLLNEPELSHEPQFAGISKANTMVVDYSETSGHEIGGEHVELRYHVVEKLPLESCTIYSSINDSIPEAAQTVDIISDFQRENQSITPINLIPIPSTSRQSVELIDRKWVLVDNMPIEVPTNAQNINDFLKLPKTPIKTQKAGTEHRTFVLTNAAEAENERSFKESEQSMVKKALKKGPILDEPANFRVSRETRKDKIKVKENRLRPMTNEELLKVLEYD</sequence>
<comment type="caution">
    <text evidence="6">The sequence shown here is derived from an EMBL/GenBank/DDBJ whole genome shotgun (WGS) entry which is preliminary data.</text>
</comment>
<dbReference type="Gene3D" id="1.10.10.60">
    <property type="entry name" value="Homeodomain-like"/>
    <property type="match status" value="1"/>
</dbReference>
<comment type="subcellular location">
    <subcellularLocation>
        <location evidence="1">Nucleus</location>
    </subcellularLocation>
</comment>
<keyword evidence="3" id="KW-0539">Nucleus</keyword>
<reference evidence="6" key="1">
    <citation type="submission" date="2020-08" db="EMBL/GenBank/DDBJ databases">
        <title>Spodoptera exigua strain:BAW_Kor-Di-RS1 Genome sequencing and assembly.</title>
        <authorList>
            <person name="Kim J."/>
            <person name="Nam H.Y."/>
            <person name="Kwon M."/>
            <person name="Choi J.H."/>
            <person name="Cho S.R."/>
            <person name="Kim G.-H."/>
        </authorList>
    </citation>
    <scope>NUCLEOTIDE SEQUENCE</scope>
    <source>
        <strain evidence="6">BAW_Kor-Di-RS1</strain>
        <tissue evidence="6">Whole-body</tissue>
    </source>
</reference>
<dbReference type="Pfam" id="PF03184">
    <property type="entry name" value="DDE_1"/>
    <property type="match status" value="1"/>
</dbReference>
<dbReference type="InterPro" id="IPR009057">
    <property type="entry name" value="Homeodomain-like_sf"/>
</dbReference>
<gene>
    <name evidence="6" type="ORF">HW555_010359</name>
</gene>
<evidence type="ECO:0000256" key="1">
    <source>
        <dbReference type="ARBA" id="ARBA00004123"/>
    </source>
</evidence>
<proteinExistence type="predicted"/>
<dbReference type="PANTHER" id="PTHR19303">
    <property type="entry name" value="TRANSPOSON"/>
    <property type="match status" value="1"/>
</dbReference>
<dbReference type="InterPro" id="IPR006600">
    <property type="entry name" value="HTH_CenpB_DNA-bd_dom"/>
</dbReference>
<name>A0A835L5Q8_SPOEX</name>
<keyword evidence="2" id="KW-0238">DNA-binding</keyword>
<dbReference type="Gene3D" id="3.30.420.10">
    <property type="entry name" value="Ribonuclease H-like superfamily/Ribonuclease H"/>
    <property type="match status" value="1"/>
</dbReference>
<dbReference type="GO" id="GO:0003677">
    <property type="term" value="F:DNA binding"/>
    <property type="evidence" value="ECO:0007669"/>
    <property type="project" value="UniProtKB-KW"/>
</dbReference>
<evidence type="ECO:0000259" key="5">
    <source>
        <dbReference type="PROSITE" id="PS51253"/>
    </source>
</evidence>
<dbReference type="AlphaFoldDB" id="A0A835L5Q8"/>
<dbReference type="PANTHER" id="PTHR19303:SF74">
    <property type="entry name" value="POGO TRANSPOSABLE ELEMENT WITH KRAB DOMAIN"/>
    <property type="match status" value="1"/>
</dbReference>
<dbReference type="GO" id="GO:0005634">
    <property type="term" value="C:nucleus"/>
    <property type="evidence" value="ECO:0007669"/>
    <property type="project" value="UniProtKB-SubCell"/>
</dbReference>
<feature type="domain" description="HTH CENPB-type" evidence="5">
    <location>
        <begin position="65"/>
        <end position="140"/>
    </location>
</feature>
<dbReference type="EMBL" id="JACKWZ010000256">
    <property type="protein sequence ID" value="KAF9410592.1"/>
    <property type="molecule type" value="Genomic_DNA"/>
</dbReference>
<protein>
    <recommendedName>
        <fullName evidence="5">HTH CENPB-type domain-containing protein</fullName>
    </recommendedName>
</protein>
<evidence type="ECO:0000256" key="3">
    <source>
        <dbReference type="ARBA" id="ARBA00023242"/>
    </source>
</evidence>
<accession>A0A835L5Q8</accession>
<dbReference type="SUPFAM" id="SSF46689">
    <property type="entry name" value="Homeodomain-like"/>
    <property type="match status" value="1"/>
</dbReference>
<dbReference type="PROSITE" id="PS51253">
    <property type="entry name" value="HTH_CENPB"/>
    <property type="match status" value="1"/>
</dbReference>